<feature type="transmembrane region" description="Helical" evidence="1">
    <location>
        <begin position="339"/>
        <end position="358"/>
    </location>
</feature>
<dbReference type="EMBL" id="JBEUSY010000170">
    <property type="protein sequence ID" value="KAL1243112.1"/>
    <property type="molecule type" value="Genomic_DNA"/>
</dbReference>
<dbReference type="GO" id="GO:0008483">
    <property type="term" value="F:transaminase activity"/>
    <property type="evidence" value="ECO:0007669"/>
    <property type="project" value="UniProtKB-KW"/>
</dbReference>
<name>A0ABR3KRT0_TRISP</name>
<proteinExistence type="predicted"/>
<evidence type="ECO:0000256" key="1">
    <source>
        <dbReference type="SAM" id="Phobius"/>
    </source>
</evidence>
<keyword evidence="3" id="KW-1185">Reference proteome</keyword>
<accession>A0ABR3KRT0</accession>
<keyword evidence="1" id="KW-0812">Transmembrane</keyword>
<keyword evidence="1" id="KW-0472">Membrane</keyword>
<organism evidence="2 3">
    <name type="scientific">Trichinella spiralis</name>
    <name type="common">Trichina worm</name>
    <dbReference type="NCBI Taxonomy" id="6334"/>
    <lineage>
        <taxon>Eukaryota</taxon>
        <taxon>Metazoa</taxon>
        <taxon>Ecdysozoa</taxon>
        <taxon>Nematoda</taxon>
        <taxon>Enoplea</taxon>
        <taxon>Dorylaimia</taxon>
        <taxon>Trichinellida</taxon>
        <taxon>Trichinellidae</taxon>
        <taxon>Trichinella</taxon>
    </lineage>
</organism>
<sequence>MMIGSAKLNRLIEQSLNGGQRVVGQSCRSEKYMEPRPRVVSTRRSAAAAIAAAELVCILNYLQEKMNMRCFVQSCRLLLALLSCSVVGSAAVPLSQRSYEIRLLNSHGPCDFIGLIRCFVSALDDWAWSLWNIKDNIAMVGGEACQNHRSLGNCVFYEGCSRMEILEASSLVSDLLAHQKGAGSFLKSYFLADFSCSEEGQVIVNSHRNCLLKQHIGDQAIEASTFVEQQLEKMAQNNTEDTFKQCELLKERAQLMYRIGEDECPPAGGLLMCRSLIDSFIYMYPNKFEFCDVTCAVPTSTSLPSYLDELPSVDRGNDESVTFIHGEEMELNHKPNHAATLHITPLLGATLCLLFIIIQL</sequence>
<gene>
    <name evidence="2" type="ORF">TSPI_03494</name>
</gene>
<reference evidence="2 3" key="1">
    <citation type="submission" date="2024-07" db="EMBL/GenBank/DDBJ databases">
        <title>Enhanced genomic and transcriptomic resources for Trichinella pseudospiralis and T. spiralis underpin the discovery of pronounced molecular differences between stages and species.</title>
        <authorList>
            <person name="Pasi K.K."/>
            <person name="La Rosa G."/>
            <person name="Gomez-Morales M.A."/>
            <person name="Tosini F."/>
            <person name="Sumanam S."/>
            <person name="Young N.D."/>
            <person name="Chang B.C."/>
            <person name="Robin G.B."/>
        </authorList>
    </citation>
    <scope>NUCLEOTIDE SEQUENCE [LARGE SCALE GENOMIC DNA]</scope>
    <source>
        <strain evidence="2">ISS534</strain>
    </source>
</reference>
<keyword evidence="2" id="KW-0808">Transferase</keyword>
<comment type="caution">
    <text evidence="2">The sequence shown here is derived from an EMBL/GenBank/DDBJ whole genome shotgun (WGS) entry which is preliminary data.</text>
</comment>
<evidence type="ECO:0000313" key="3">
    <source>
        <dbReference type="Proteomes" id="UP001558632"/>
    </source>
</evidence>
<dbReference type="Proteomes" id="UP001558632">
    <property type="component" value="Unassembled WGS sequence"/>
</dbReference>
<evidence type="ECO:0000313" key="2">
    <source>
        <dbReference type="EMBL" id="KAL1243112.1"/>
    </source>
</evidence>
<keyword evidence="1" id="KW-1133">Transmembrane helix</keyword>
<keyword evidence="2" id="KW-0032">Aminotransferase</keyword>
<protein>
    <submittedName>
        <fullName evidence="2">Nicotianamine aminotransferase</fullName>
    </submittedName>
</protein>